<dbReference type="InterPro" id="IPR022496">
    <property type="entry name" value="T6A_TsaB"/>
</dbReference>
<evidence type="ECO:0000259" key="1">
    <source>
        <dbReference type="Pfam" id="PF00814"/>
    </source>
</evidence>
<dbReference type="GO" id="GO:0002949">
    <property type="term" value="P:tRNA threonylcarbamoyladenosine modification"/>
    <property type="evidence" value="ECO:0007669"/>
    <property type="project" value="InterPro"/>
</dbReference>
<gene>
    <name evidence="2" type="primary">tsaB</name>
    <name evidence="2" type="ORF">JIN84_02335</name>
</gene>
<comment type="caution">
    <text evidence="2">The sequence shown here is derived from an EMBL/GenBank/DDBJ whole genome shotgun (WGS) entry which is preliminary data.</text>
</comment>
<feature type="domain" description="Gcp-like" evidence="1">
    <location>
        <begin position="35"/>
        <end position="125"/>
    </location>
</feature>
<dbReference type="EMBL" id="JAENIK010000004">
    <property type="protein sequence ID" value="MBK1814433.1"/>
    <property type="molecule type" value="Genomic_DNA"/>
</dbReference>
<dbReference type="SUPFAM" id="SSF53067">
    <property type="entry name" value="Actin-like ATPase domain"/>
    <property type="match status" value="1"/>
</dbReference>
<evidence type="ECO:0000313" key="3">
    <source>
        <dbReference type="Proteomes" id="UP000600139"/>
    </source>
</evidence>
<accession>A0A934V8S8</accession>
<sequence length="228" mass="24399">MSASFTLVLETSTPHASLATIEPDGRMQQREFTSDRSHNAVLFSPLQELLDARQAPQIGLVLVGSGPGNYSGTRVGIAAAQGVAIASGCPAVAVPSILAVRSADDGAACLAIGDARRGSFWTARIEGSCLLDAPELTDADGLQALVSEAASHGLGVFSFEDAKRFPLPAELIELIRLEVPDAGRLWQIWKASPQETRERWLSEPPQPMYLKPPHITPAKRSWLVRPLA</sequence>
<reference evidence="2" key="1">
    <citation type="submission" date="2021-01" db="EMBL/GenBank/DDBJ databases">
        <title>Modified the classification status of verrucomicrobia.</title>
        <authorList>
            <person name="Feng X."/>
        </authorList>
    </citation>
    <scope>NUCLEOTIDE SEQUENCE</scope>
    <source>
        <strain evidence="2">JCM 18052</strain>
    </source>
</reference>
<dbReference type="NCBIfam" id="TIGR03725">
    <property type="entry name" value="T6A_YeaZ"/>
    <property type="match status" value="1"/>
</dbReference>
<protein>
    <submittedName>
        <fullName evidence="2">tRNA (Adenosine(37)-N6)-threonylcarbamoyltransferase complex dimerization subunit type 1 TsaB</fullName>
    </submittedName>
</protein>
<name>A0A934V8S8_9BACT</name>
<dbReference type="Proteomes" id="UP000600139">
    <property type="component" value="Unassembled WGS sequence"/>
</dbReference>
<dbReference type="Gene3D" id="3.30.420.40">
    <property type="match status" value="1"/>
</dbReference>
<organism evidence="2 3">
    <name type="scientific">Luteolibacter yonseiensis</name>
    <dbReference type="NCBI Taxonomy" id="1144680"/>
    <lineage>
        <taxon>Bacteria</taxon>
        <taxon>Pseudomonadati</taxon>
        <taxon>Verrucomicrobiota</taxon>
        <taxon>Verrucomicrobiia</taxon>
        <taxon>Verrucomicrobiales</taxon>
        <taxon>Verrucomicrobiaceae</taxon>
        <taxon>Luteolibacter</taxon>
    </lineage>
</organism>
<dbReference type="InterPro" id="IPR043129">
    <property type="entry name" value="ATPase_NBD"/>
</dbReference>
<proteinExistence type="predicted"/>
<dbReference type="Pfam" id="PF00814">
    <property type="entry name" value="TsaD"/>
    <property type="match status" value="1"/>
</dbReference>
<evidence type="ECO:0000313" key="2">
    <source>
        <dbReference type="EMBL" id="MBK1814433.1"/>
    </source>
</evidence>
<dbReference type="AlphaFoldDB" id="A0A934V8S8"/>
<keyword evidence="3" id="KW-1185">Reference proteome</keyword>
<dbReference type="InterPro" id="IPR000905">
    <property type="entry name" value="Gcp-like_dom"/>
</dbReference>
<dbReference type="RefSeq" id="WP_200349399.1">
    <property type="nucleotide sequence ID" value="NZ_BAABHZ010000010.1"/>
</dbReference>